<evidence type="ECO:0000313" key="3">
    <source>
        <dbReference type="EMBL" id="RYB01336.1"/>
    </source>
</evidence>
<dbReference type="EMBL" id="QYBC01000047">
    <property type="protein sequence ID" value="RYB01336.1"/>
    <property type="molecule type" value="Genomic_DNA"/>
</dbReference>
<evidence type="ECO:0008006" key="5">
    <source>
        <dbReference type="Google" id="ProtNLM"/>
    </source>
</evidence>
<evidence type="ECO:0000256" key="2">
    <source>
        <dbReference type="SAM" id="SignalP"/>
    </source>
</evidence>
<reference evidence="3 4" key="1">
    <citation type="submission" date="2018-09" db="EMBL/GenBank/DDBJ databases">
        <authorList>
            <person name="Grouzdev D.S."/>
            <person name="Krutkina M.S."/>
        </authorList>
    </citation>
    <scope>NUCLEOTIDE SEQUENCE [LARGE SCALE GENOMIC DNA]</scope>
    <source>
        <strain evidence="3 4">RmlP001</strain>
    </source>
</reference>
<dbReference type="AlphaFoldDB" id="A0A4Q2R469"/>
<gene>
    <name evidence="3" type="ORF">D3272_26645</name>
</gene>
<feature type="region of interest" description="Disordered" evidence="1">
    <location>
        <begin position="103"/>
        <end position="126"/>
    </location>
</feature>
<sequence length="126" mass="12858">MKQVLLISGCSLALLTGVVGAQAQSADKGPVVQNSQAMATADQDGAKPIAIRQQIQDQMTKAGYTEVTVTPSSFYVRAKDKKGDPVAMVIGPDSVMEVTEMPAPKTSAGNVTGTPPAGSTAPASKP</sequence>
<keyword evidence="2" id="KW-0732">Signal</keyword>
<comment type="caution">
    <text evidence="3">The sequence shown here is derived from an EMBL/GenBank/DDBJ whole genome shotgun (WGS) entry which is preliminary data.</text>
</comment>
<reference evidence="3 4" key="2">
    <citation type="submission" date="2019-02" db="EMBL/GenBank/DDBJ databases">
        <title>'Lichenibacterium ramalinii' gen. nov. sp. nov., 'Lichenibacterium minor' gen. nov. sp. nov.</title>
        <authorList>
            <person name="Pankratov T."/>
        </authorList>
    </citation>
    <scope>NUCLEOTIDE SEQUENCE [LARGE SCALE GENOMIC DNA]</scope>
    <source>
        <strain evidence="3 4">RmlP001</strain>
    </source>
</reference>
<accession>A0A4Q2R469</accession>
<keyword evidence="4" id="KW-1185">Reference proteome</keyword>
<organism evidence="3 4">
    <name type="scientific">Lichenibacterium ramalinae</name>
    <dbReference type="NCBI Taxonomy" id="2316527"/>
    <lineage>
        <taxon>Bacteria</taxon>
        <taxon>Pseudomonadati</taxon>
        <taxon>Pseudomonadota</taxon>
        <taxon>Alphaproteobacteria</taxon>
        <taxon>Hyphomicrobiales</taxon>
        <taxon>Lichenihabitantaceae</taxon>
        <taxon>Lichenibacterium</taxon>
    </lineage>
</organism>
<protein>
    <recommendedName>
        <fullName evidence="5">PepSY domain-containing protein</fullName>
    </recommendedName>
</protein>
<proteinExistence type="predicted"/>
<evidence type="ECO:0000256" key="1">
    <source>
        <dbReference type="SAM" id="MobiDB-lite"/>
    </source>
</evidence>
<evidence type="ECO:0000313" key="4">
    <source>
        <dbReference type="Proteomes" id="UP000289411"/>
    </source>
</evidence>
<dbReference type="RefSeq" id="WP_129222277.1">
    <property type="nucleotide sequence ID" value="NZ_QYBC01000047.1"/>
</dbReference>
<dbReference type="OrthoDB" id="8256346at2"/>
<dbReference type="Proteomes" id="UP000289411">
    <property type="component" value="Unassembled WGS sequence"/>
</dbReference>
<feature type="signal peptide" evidence="2">
    <location>
        <begin position="1"/>
        <end position="23"/>
    </location>
</feature>
<name>A0A4Q2R469_9HYPH</name>
<feature type="chain" id="PRO_5020824326" description="PepSY domain-containing protein" evidence="2">
    <location>
        <begin position="24"/>
        <end position="126"/>
    </location>
</feature>